<dbReference type="InterPro" id="IPR041658">
    <property type="entry name" value="AAA_lid_11"/>
</dbReference>
<dbReference type="EMBL" id="CAJOBH010161470">
    <property type="protein sequence ID" value="CAF4880173.1"/>
    <property type="molecule type" value="Genomic_DNA"/>
</dbReference>
<evidence type="ECO:0000313" key="3">
    <source>
        <dbReference type="EMBL" id="CAF4880173.1"/>
    </source>
</evidence>
<dbReference type="GO" id="GO:0045505">
    <property type="term" value="F:dynein intermediate chain binding"/>
    <property type="evidence" value="ECO:0007669"/>
    <property type="project" value="InterPro"/>
</dbReference>
<dbReference type="InterPro" id="IPR042219">
    <property type="entry name" value="AAA_lid_11_sf"/>
</dbReference>
<dbReference type="InterPro" id="IPR027417">
    <property type="entry name" value="P-loop_NTPase"/>
</dbReference>
<dbReference type="GO" id="GO:0007018">
    <property type="term" value="P:microtubule-based movement"/>
    <property type="evidence" value="ECO:0007669"/>
    <property type="project" value="InterPro"/>
</dbReference>
<sequence>SNPTAWLPTKSWDELVRVDELERFKDIRKNFLAQKDGWKFVYDSTEPHREKFPDQWQTQLGDFQRMCVIRCIRPDKVVPAVQDFVRDHLGQKYIEPPPFDLSKSYQDSTCTTPIIFVLSPGSDPMSSLSKFADDMGFGGAKMPSLSLGQGQGPYAVQNIQKGIKEGNWVVLQNCHLAPSWMPQLEKICEEFNPDTIHPDFRLWLTSYPSKQFPVAILQNGVKLTNEAPKGLRFNLLRSYLSDPIKDPEFFASAKNGRAWKKLLFGLCFFHALVQERRKFGPLGWNIPYEFNETDLRISVQQLNMFLNQYDDVQYEAIRYLTGEC</sequence>
<evidence type="ECO:0000259" key="2">
    <source>
        <dbReference type="Pfam" id="PF18198"/>
    </source>
</evidence>
<dbReference type="Pfam" id="PF03028">
    <property type="entry name" value="Dynein_heavy"/>
    <property type="match status" value="1"/>
</dbReference>
<feature type="non-terminal residue" evidence="3">
    <location>
        <position position="324"/>
    </location>
</feature>
<dbReference type="Gene3D" id="1.10.8.720">
    <property type="entry name" value="Region D6 of dynein motor"/>
    <property type="match status" value="1"/>
</dbReference>
<organism evidence="3 4">
    <name type="scientific">Rotaria magnacalcarata</name>
    <dbReference type="NCBI Taxonomy" id="392030"/>
    <lineage>
        <taxon>Eukaryota</taxon>
        <taxon>Metazoa</taxon>
        <taxon>Spiralia</taxon>
        <taxon>Gnathifera</taxon>
        <taxon>Rotifera</taxon>
        <taxon>Eurotatoria</taxon>
        <taxon>Bdelloidea</taxon>
        <taxon>Philodinida</taxon>
        <taxon>Philodinidae</taxon>
        <taxon>Rotaria</taxon>
    </lineage>
</organism>
<name>A0A8S3C1G6_9BILA</name>
<accession>A0A8S3C1G6</accession>
<dbReference type="InterPro" id="IPR026983">
    <property type="entry name" value="DHC"/>
</dbReference>
<protein>
    <recommendedName>
        <fullName evidence="5">Dynein heavy chain</fullName>
    </recommendedName>
</protein>
<dbReference type="Gene3D" id="3.40.50.300">
    <property type="entry name" value="P-loop containing nucleotide triphosphate hydrolases"/>
    <property type="match status" value="1"/>
</dbReference>
<dbReference type="Pfam" id="PF18198">
    <property type="entry name" value="AAA_lid_11"/>
    <property type="match status" value="1"/>
</dbReference>
<dbReference type="PANTHER" id="PTHR22878:SF66">
    <property type="entry name" value="DYNEIN AXONEMAL HEAVY CHAIN 7"/>
    <property type="match status" value="1"/>
</dbReference>
<dbReference type="FunFam" id="3.40.50.300:FF:000362">
    <property type="entry name" value="Dynein, axonemal, heavy chain 6"/>
    <property type="match status" value="1"/>
</dbReference>
<feature type="domain" description="Dynein heavy chain AAA lid" evidence="2">
    <location>
        <begin position="259"/>
        <end position="324"/>
    </location>
</feature>
<dbReference type="AlphaFoldDB" id="A0A8S3C1G6"/>
<evidence type="ECO:0008006" key="5">
    <source>
        <dbReference type="Google" id="ProtNLM"/>
    </source>
</evidence>
<dbReference type="GO" id="GO:0051959">
    <property type="term" value="F:dynein light intermediate chain binding"/>
    <property type="evidence" value="ECO:0007669"/>
    <property type="project" value="InterPro"/>
</dbReference>
<dbReference type="Proteomes" id="UP000681967">
    <property type="component" value="Unassembled WGS sequence"/>
</dbReference>
<evidence type="ECO:0000313" key="4">
    <source>
        <dbReference type="Proteomes" id="UP000681967"/>
    </source>
</evidence>
<feature type="domain" description="Dynein heavy chain region D6 P-loop" evidence="1">
    <location>
        <begin position="110"/>
        <end position="224"/>
    </location>
</feature>
<dbReference type="InterPro" id="IPR004273">
    <property type="entry name" value="Dynein_heavy_D6_P-loop"/>
</dbReference>
<reference evidence="3" key="1">
    <citation type="submission" date="2021-02" db="EMBL/GenBank/DDBJ databases">
        <authorList>
            <person name="Nowell W R."/>
        </authorList>
    </citation>
    <scope>NUCLEOTIDE SEQUENCE</scope>
</reference>
<dbReference type="PANTHER" id="PTHR22878">
    <property type="entry name" value="DYNEIN HEAVY CHAIN 6, AXONEMAL-LIKE-RELATED"/>
    <property type="match status" value="1"/>
</dbReference>
<comment type="caution">
    <text evidence="3">The sequence shown here is derived from an EMBL/GenBank/DDBJ whole genome shotgun (WGS) entry which is preliminary data.</text>
</comment>
<feature type="non-terminal residue" evidence="3">
    <location>
        <position position="1"/>
    </location>
</feature>
<gene>
    <name evidence="3" type="ORF">BYL167_LOCUS51317</name>
</gene>
<dbReference type="GO" id="GO:0030286">
    <property type="term" value="C:dynein complex"/>
    <property type="evidence" value="ECO:0007669"/>
    <property type="project" value="InterPro"/>
</dbReference>
<proteinExistence type="predicted"/>
<dbReference type="GO" id="GO:0008569">
    <property type="term" value="F:minus-end-directed microtubule motor activity"/>
    <property type="evidence" value="ECO:0007669"/>
    <property type="project" value="InterPro"/>
</dbReference>
<evidence type="ECO:0000259" key="1">
    <source>
        <dbReference type="Pfam" id="PF03028"/>
    </source>
</evidence>